<feature type="domain" description="Transcription activator GCR1-like" evidence="3">
    <location>
        <begin position="476"/>
        <end position="542"/>
    </location>
</feature>
<feature type="coiled-coil region" evidence="1">
    <location>
        <begin position="162"/>
        <end position="224"/>
    </location>
</feature>
<feature type="region of interest" description="Disordered" evidence="2">
    <location>
        <begin position="1"/>
        <end position="136"/>
    </location>
</feature>
<sequence length="589" mass="67257">MSDNKRARSPSPPVGLPPAQRRKVRDSESSSLDSPRRISTNDSKQTKTPTSPLKSGREPRLKGTPDAPSTHNPGMSTVFGPSESTKLTDENSMPFSKHSNPGSISVPPRPPLALSMPELPDSISAPHKSSSSIPPHPSGIFTAMEDHLRTLNVYTETRKAELQFVEETLGRKTSELHEIEEAVATKTVELRDITLQVAEQKEMLEQLSREKDSVKEKMKIELNELLEAYERDVGRFMERSKEAIGKRFQEKIERLGREKPITVTMSPAEPVTLEDVAKTPVPEPRLLEIARERSMELTEEASRRKSKSPIICVDELPIPTTTTKTLSPQEKRNDPIPEDSEIIPTSPQETDKESTDVESMVIEENTVSASIVVPKLERDDSTDLGSPLTVTEDEEVGNLLRSELKPQDVEPWFFYFQGETEVEIEEFSEVQRISMDRIKSLIGKARTEKHREWEWAEDKEWLPRYIFRPMKDLSRRDVWAEFEYGLNGNLPVKLLYEHWGEHWLSDTKDFKKARDRKRFHDLVESLKEEHSWTTEDVFGFLDACYPITGKKNWKDRCSTVGKFVTWLATDKTNAVSELREKAENYRMGG</sequence>
<gene>
    <name evidence="4" type="primary">HOT1</name>
    <name evidence="4" type="ORF">VNI00_005438</name>
</gene>
<reference evidence="4 5" key="1">
    <citation type="submission" date="2024-01" db="EMBL/GenBank/DDBJ databases">
        <title>A draft genome for a cacao thread blight-causing isolate of Paramarasmius palmivorus.</title>
        <authorList>
            <person name="Baruah I.K."/>
            <person name="Bukari Y."/>
            <person name="Amoako-Attah I."/>
            <person name="Meinhardt L.W."/>
            <person name="Bailey B.A."/>
            <person name="Cohen S.P."/>
        </authorList>
    </citation>
    <scope>NUCLEOTIDE SEQUENCE [LARGE SCALE GENOMIC DNA]</scope>
    <source>
        <strain evidence="4 5">GH-12</strain>
    </source>
</reference>
<feature type="compositionally biased region" description="Polar residues" evidence="2">
    <location>
        <begin position="319"/>
        <end position="328"/>
    </location>
</feature>
<feature type="compositionally biased region" description="Polar residues" evidence="2">
    <location>
        <begin position="82"/>
        <end position="103"/>
    </location>
</feature>
<accession>A0AAW0DFU1</accession>
<evidence type="ECO:0000256" key="1">
    <source>
        <dbReference type="SAM" id="Coils"/>
    </source>
</evidence>
<evidence type="ECO:0000259" key="3">
    <source>
        <dbReference type="Pfam" id="PF12550"/>
    </source>
</evidence>
<dbReference type="Pfam" id="PF12550">
    <property type="entry name" value="GCR1_C"/>
    <property type="match status" value="1"/>
</dbReference>
<dbReference type="AlphaFoldDB" id="A0AAW0DFU1"/>
<dbReference type="Proteomes" id="UP001383192">
    <property type="component" value="Unassembled WGS sequence"/>
</dbReference>
<evidence type="ECO:0000313" key="4">
    <source>
        <dbReference type="EMBL" id="KAK7050007.1"/>
    </source>
</evidence>
<feature type="region of interest" description="Disordered" evidence="2">
    <location>
        <begin position="297"/>
        <end position="354"/>
    </location>
</feature>
<organism evidence="4 5">
    <name type="scientific">Paramarasmius palmivorus</name>
    <dbReference type="NCBI Taxonomy" id="297713"/>
    <lineage>
        <taxon>Eukaryota</taxon>
        <taxon>Fungi</taxon>
        <taxon>Dikarya</taxon>
        <taxon>Basidiomycota</taxon>
        <taxon>Agaricomycotina</taxon>
        <taxon>Agaricomycetes</taxon>
        <taxon>Agaricomycetidae</taxon>
        <taxon>Agaricales</taxon>
        <taxon>Marasmiineae</taxon>
        <taxon>Marasmiaceae</taxon>
        <taxon>Paramarasmius</taxon>
    </lineage>
</organism>
<keyword evidence="1" id="KW-0175">Coiled coil</keyword>
<dbReference type="EMBL" id="JAYKXP010000015">
    <property type="protein sequence ID" value="KAK7050007.1"/>
    <property type="molecule type" value="Genomic_DNA"/>
</dbReference>
<name>A0AAW0DFU1_9AGAR</name>
<dbReference type="InterPro" id="IPR022210">
    <property type="entry name" value="TF_GCR1-like"/>
</dbReference>
<protein>
    <submittedName>
        <fullName evidence="4">Transcription factor</fullName>
    </submittedName>
</protein>
<feature type="compositionally biased region" description="Polar residues" evidence="2">
    <location>
        <begin position="29"/>
        <end position="53"/>
    </location>
</feature>
<feature type="compositionally biased region" description="Low complexity" evidence="2">
    <location>
        <begin position="120"/>
        <end position="133"/>
    </location>
</feature>
<proteinExistence type="predicted"/>
<comment type="caution">
    <text evidence="4">The sequence shown here is derived from an EMBL/GenBank/DDBJ whole genome shotgun (WGS) entry which is preliminary data.</text>
</comment>
<keyword evidence="5" id="KW-1185">Reference proteome</keyword>
<evidence type="ECO:0000256" key="2">
    <source>
        <dbReference type="SAM" id="MobiDB-lite"/>
    </source>
</evidence>
<evidence type="ECO:0000313" key="5">
    <source>
        <dbReference type="Proteomes" id="UP001383192"/>
    </source>
</evidence>